<organism evidence="12 13">
    <name type="scientific">Sediminibacterium ginsengisoli</name>
    <dbReference type="NCBI Taxonomy" id="413434"/>
    <lineage>
        <taxon>Bacteria</taxon>
        <taxon>Pseudomonadati</taxon>
        <taxon>Bacteroidota</taxon>
        <taxon>Chitinophagia</taxon>
        <taxon>Chitinophagales</taxon>
        <taxon>Chitinophagaceae</taxon>
        <taxon>Sediminibacterium</taxon>
    </lineage>
</organism>
<comment type="subunit">
    <text evidence="11">The system is composed of three essential subunits: KdpA, KdpB and KdpC.</text>
</comment>
<evidence type="ECO:0000256" key="10">
    <source>
        <dbReference type="ARBA" id="ARBA00023136"/>
    </source>
</evidence>
<dbReference type="Proteomes" id="UP000190888">
    <property type="component" value="Unassembled WGS sequence"/>
</dbReference>
<dbReference type="GO" id="GO:0005524">
    <property type="term" value="F:ATP binding"/>
    <property type="evidence" value="ECO:0007669"/>
    <property type="project" value="UniProtKB-UniRule"/>
</dbReference>
<keyword evidence="1 11" id="KW-0813">Transport</keyword>
<keyword evidence="2 11" id="KW-1003">Cell membrane</keyword>
<dbReference type="OrthoDB" id="9809491at2"/>
<dbReference type="InterPro" id="IPR003820">
    <property type="entry name" value="KdpC"/>
</dbReference>
<keyword evidence="8 11" id="KW-1133">Transmembrane helix</keyword>
<dbReference type="PANTHER" id="PTHR30042">
    <property type="entry name" value="POTASSIUM-TRANSPORTING ATPASE C CHAIN"/>
    <property type="match status" value="1"/>
</dbReference>
<comment type="similarity">
    <text evidence="11">Belongs to the KdpC family.</text>
</comment>
<dbReference type="RefSeq" id="WP_078830074.1">
    <property type="nucleotide sequence ID" value="NZ_FUWH01000002.1"/>
</dbReference>
<evidence type="ECO:0000256" key="1">
    <source>
        <dbReference type="ARBA" id="ARBA00022448"/>
    </source>
</evidence>
<evidence type="ECO:0000256" key="6">
    <source>
        <dbReference type="ARBA" id="ARBA00022840"/>
    </source>
</evidence>
<keyword evidence="13" id="KW-1185">Reference proteome</keyword>
<evidence type="ECO:0000313" key="13">
    <source>
        <dbReference type="Proteomes" id="UP000190888"/>
    </source>
</evidence>
<keyword evidence="9 11" id="KW-0406">Ion transport</keyword>
<dbReference type="PANTHER" id="PTHR30042:SF2">
    <property type="entry name" value="POTASSIUM-TRANSPORTING ATPASE KDPC SUBUNIT"/>
    <property type="match status" value="1"/>
</dbReference>
<evidence type="ECO:0000256" key="7">
    <source>
        <dbReference type="ARBA" id="ARBA00022958"/>
    </source>
</evidence>
<dbReference type="EMBL" id="FUWH01000002">
    <property type="protein sequence ID" value="SJZ45536.1"/>
    <property type="molecule type" value="Genomic_DNA"/>
</dbReference>
<keyword evidence="4 11" id="KW-0812">Transmembrane</keyword>
<keyword evidence="10 11" id="KW-0472">Membrane</keyword>
<keyword evidence="6 11" id="KW-0067">ATP-binding</keyword>
<dbReference type="Pfam" id="PF02669">
    <property type="entry name" value="KdpC"/>
    <property type="match status" value="1"/>
</dbReference>
<gene>
    <name evidence="11" type="primary">kdpC</name>
    <name evidence="12" type="ORF">SAMN04488132_10295</name>
</gene>
<evidence type="ECO:0000313" key="12">
    <source>
        <dbReference type="EMBL" id="SJZ45536.1"/>
    </source>
</evidence>
<evidence type="ECO:0000256" key="5">
    <source>
        <dbReference type="ARBA" id="ARBA00022741"/>
    </source>
</evidence>
<evidence type="ECO:0000256" key="8">
    <source>
        <dbReference type="ARBA" id="ARBA00022989"/>
    </source>
</evidence>
<protein>
    <recommendedName>
        <fullName evidence="11">Potassium-transporting ATPase KdpC subunit</fullName>
    </recommendedName>
    <alternativeName>
        <fullName evidence="11">ATP phosphohydrolase [potassium-transporting] C chain</fullName>
    </alternativeName>
    <alternativeName>
        <fullName evidence="11">Potassium-binding and translocating subunit C</fullName>
    </alternativeName>
    <alternativeName>
        <fullName evidence="11">Potassium-translocating ATPase C chain</fullName>
    </alternativeName>
</protein>
<dbReference type="STRING" id="413434.SAMN04488132_10295"/>
<dbReference type="GO" id="GO:0008556">
    <property type="term" value="F:P-type potassium transmembrane transporter activity"/>
    <property type="evidence" value="ECO:0007669"/>
    <property type="project" value="InterPro"/>
</dbReference>
<keyword evidence="7 11" id="KW-0630">Potassium</keyword>
<feature type="transmembrane region" description="Helical" evidence="11">
    <location>
        <begin position="12"/>
        <end position="31"/>
    </location>
</feature>
<reference evidence="12 13" key="1">
    <citation type="submission" date="2017-02" db="EMBL/GenBank/DDBJ databases">
        <authorList>
            <person name="Peterson S.W."/>
        </authorList>
    </citation>
    <scope>NUCLEOTIDE SEQUENCE [LARGE SCALE GENOMIC DNA]</scope>
    <source>
        <strain evidence="12 13">DSM 22335</strain>
    </source>
</reference>
<evidence type="ECO:0000256" key="3">
    <source>
        <dbReference type="ARBA" id="ARBA00022538"/>
    </source>
</evidence>
<sequence length="184" mass="19877">MKQHIFPALRLTVVCILLFMGIYPLLVWSIAKAAPASGEGETITLNGRVVGYKLEGQRFTADRYFTGRPSATGYNASLSGGSNKGPSDSAYLTEVRARIDSFLGHNPDIRKENIPSDLVTASGSGLDPDISLQAALVQAARISAVRAIPERSVINLIKEQTDKSINGIQKINVLRINIALDQLK</sequence>
<accession>A0A1T4KSY7</accession>
<evidence type="ECO:0000256" key="2">
    <source>
        <dbReference type="ARBA" id="ARBA00022475"/>
    </source>
</evidence>
<name>A0A1T4KSY7_9BACT</name>
<dbReference type="AlphaFoldDB" id="A0A1T4KSY7"/>
<comment type="function">
    <text evidence="11">Part of the high-affinity ATP-driven potassium transport (or Kdp) system, which catalyzes the hydrolysis of ATP coupled with the electrogenic transport of potassium into the cytoplasm. This subunit acts as a catalytic chaperone that increases the ATP-binding affinity of the ATP-hydrolyzing subunit KdpB by the formation of a transient KdpB/KdpC/ATP ternary complex.</text>
</comment>
<keyword evidence="5 11" id="KW-0547">Nucleotide-binding</keyword>
<proteinExistence type="inferred from homology"/>
<comment type="subcellular location">
    <subcellularLocation>
        <location evidence="11">Cell membrane</location>
        <topology evidence="11">Single-pass membrane protein</topology>
    </subcellularLocation>
</comment>
<dbReference type="PIRSF" id="PIRSF001296">
    <property type="entry name" value="K_ATPase_KdpC"/>
    <property type="match status" value="1"/>
</dbReference>
<dbReference type="HAMAP" id="MF_00276">
    <property type="entry name" value="KdpC"/>
    <property type="match status" value="1"/>
</dbReference>
<evidence type="ECO:0000256" key="9">
    <source>
        <dbReference type="ARBA" id="ARBA00023065"/>
    </source>
</evidence>
<evidence type="ECO:0000256" key="4">
    <source>
        <dbReference type="ARBA" id="ARBA00022692"/>
    </source>
</evidence>
<dbReference type="GO" id="GO:0005886">
    <property type="term" value="C:plasma membrane"/>
    <property type="evidence" value="ECO:0007669"/>
    <property type="project" value="UniProtKB-SubCell"/>
</dbReference>
<evidence type="ECO:0000256" key="11">
    <source>
        <dbReference type="HAMAP-Rule" id="MF_00276"/>
    </source>
</evidence>
<keyword evidence="3 11" id="KW-0633">Potassium transport</keyword>